<dbReference type="InterPro" id="IPR000182">
    <property type="entry name" value="GNAT_dom"/>
</dbReference>
<evidence type="ECO:0000256" key="1">
    <source>
        <dbReference type="SAM" id="MobiDB-lite"/>
    </source>
</evidence>
<dbReference type="Gene3D" id="3.20.20.60">
    <property type="entry name" value="Phosphoenolpyruvate-binding domains"/>
    <property type="match status" value="1"/>
</dbReference>
<feature type="region of interest" description="Disordered" evidence="1">
    <location>
        <begin position="235"/>
        <end position="277"/>
    </location>
</feature>
<keyword evidence="4" id="KW-1185">Reference proteome</keyword>
<dbReference type="InterPro" id="IPR015813">
    <property type="entry name" value="Pyrv/PenolPyrv_kinase-like_dom"/>
</dbReference>
<dbReference type="PANTHER" id="PTHR42905:SF16">
    <property type="entry name" value="CARBOXYPHOSPHONOENOLPYRUVATE PHOSPHONOMUTASE-LIKE PROTEIN (AFU_ORTHOLOGUE AFUA_5G07230)"/>
    <property type="match status" value="1"/>
</dbReference>
<dbReference type="InterPro" id="IPR016181">
    <property type="entry name" value="Acyl_CoA_acyltransferase"/>
</dbReference>
<dbReference type="RefSeq" id="WP_007462356.1">
    <property type="nucleotide sequence ID" value="NZ_HF570108.1"/>
</dbReference>
<protein>
    <recommendedName>
        <fullName evidence="2">N-acetyltransferase domain-containing protein</fullName>
    </recommendedName>
</protein>
<dbReference type="Pfam" id="PF13714">
    <property type="entry name" value="PEP_mutase"/>
    <property type="match status" value="1"/>
</dbReference>
<feature type="domain" description="N-acetyltransferase" evidence="2">
    <location>
        <begin position="407"/>
        <end position="538"/>
    </location>
</feature>
<accession>I0L7R6</accession>
<dbReference type="eggNOG" id="COG0454">
    <property type="taxonomic scope" value="Bacteria"/>
</dbReference>
<dbReference type="STRING" id="1150864.MILUP08_44741"/>
<proteinExistence type="predicted"/>
<gene>
    <name evidence="3" type="ORF">MILUP08_44741</name>
</gene>
<dbReference type="PROSITE" id="PS51186">
    <property type="entry name" value="GNAT"/>
    <property type="match status" value="1"/>
</dbReference>
<dbReference type="Proteomes" id="UP000003448">
    <property type="component" value="Unassembled WGS sequence"/>
</dbReference>
<dbReference type="AlphaFoldDB" id="I0L7R6"/>
<organism evidence="3 4">
    <name type="scientific">Micromonospora lupini str. Lupac 08</name>
    <dbReference type="NCBI Taxonomy" id="1150864"/>
    <lineage>
        <taxon>Bacteria</taxon>
        <taxon>Bacillati</taxon>
        <taxon>Actinomycetota</taxon>
        <taxon>Actinomycetes</taxon>
        <taxon>Micromonosporales</taxon>
        <taxon>Micromonosporaceae</taxon>
        <taxon>Micromonospora</taxon>
    </lineage>
</organism>
<dbReference type="Gene3D" id="3.40.630.30">
    <property type="match status" value="1"/>
</dbReference>
<name>I0L7R6_9ACTN</name>
<dbReference type="GO" id="GO:0016747">
    <property type="term" value="F:acyltransferase activity, transferring groups other than amino-acyl groups"/>
    <property type="evidence" value="ECO:0007669"/>
    <property type="project" value="InterPro"/>
</dbReference>
<evidence type="ECO:0000313" key="3">
    <source>
        <dbReference type="EMBL" id="CCH19863.1"/>
    </source>
</evidence>
<evidence type="ECO:0000259" key="2">
    <source>
        <dbReference type="PROSITE" id="PS51186"/>
    </source>
</evidence>
<dbReference type="SUPFAM" id="SSF51621">
    <property type="entry name" value="Phosphoenolpyruvate/pyruvate domain"/>
    <property type="match status" value="1"/>
</dbReference>
<dbReference type="CDD" id="cd04301">
    <property type="entry name" value="NAT_SF"/>
    <property type="match status" value="1"/>
</dbReference>
<reference evidence="3 4" key="1">
    <citation type="journal article" date="2012" name="J. Bacteriol.">
        <title>Genome Sequence of Micromonospora lupini Lupac 08, Isolated from Root Nodules of Lupinus angustifolius.</title>
        <authorList>
            <person name="Alonso-Vega P."/>
            <person name="Normand P."/>
            <person name="Bacigalupe R."/>
            <person name="Pujic P."/>
            <person name="Lajus A."/>
            <person name="Vallenet D."/>
            <person name="Carro L."/>
            <person name="Coll P."/>
            <person name="Trujillo M.E."/>
        </authorList>
    </citation>
    <scope>NUCLEOTIDE SEQUENCE [LARGE SCALE GENOMIC DNA]</scope>
    <source>
        <strain evidence="3 4">Lupac 08</strain>
    </source>
</reference>
<dbReference type="Pfam" id="PF13508">
    <property type="entry name" value="Acetyltransf_7"/>
    <property type="match status" value="1"/>
</dbReference>
<dbReference type="CDD" id="cd00377">
    <property type="entry name" value="ICL_PEPM"/>
    <property type="match status" value="1"/>
</dbReference>
<dbReference type="SUPFAM" id="SSF55729">
    <property type="entry name" value="Acyl-CoA N-acyltransferases (Nat)"/>
    <property type="match status" value="1"/>
</dbReference>
<sequence length="538" mass="56692">MTTSTPTLQEKARRLRTLHDESRILVLVNAWDAASARAVAAVPGCHAIATASHSIAAAHGYEDGEQIPVELALAAIARIAAAVDLPVTADLEGGYGDVAATVRAAIRAGAVGGNIEDAMRPVDQAVRAVRAAVAAGRDEGVPFLLNARTDAYLTGPPETALAASVERGTAYLAAGADCVFVPGCSDPRDIRKLVAAFGPGRLSLLGMPALPAPAELQALGVARVSYGPYPQAVDAGCPHQQSRDAARCSARPAGQRRPPTSVTDGTHHRAMSPHRSYRREGTPAAMTFDLNTRDRSATASDTSLRQARNSAAFWTAVGHARGHTVIRRRGFLAVAGDERAGLRILVQEPDLGREELAELIDLAGRASGPIDAEDPFSATDLSNLDMHGRQMPIMLRAPGAVAEATMQVIPVRTEEDLRAAEQAVIAAFTLSRFEPYRAGEMFPAALIHQPGVDVFLARLDGEVAGACVTTVEGGYGSHYWVGTAPAYRSRGVGRAIMLGSLVSITGLPVTLTASRLGRPLYESLGFRVTATSTWWSSR</sequence>
<dbReference type="EMBL" id="CAIE01000036">
    <property type="protein sequence ID" value="CCH19863.1"/>
    <property type="molecule type" value="Genomic_DNA"/>
</dbReference>
<dbReference type="InterPro" id="IPR040442">
    <property type="entry name" value="Pyrv_kinase-like_dom_sf"/>
</dbReference>
<feature type="compositionally biased region" description="Basic residues" evidence="1">
    <location>
        <begin position="268"/>
        <end position="277"/>
    </location>
</feature>
<dbReference type="eggNOG" id="COG2513">
    <property type="taxonomic scope" value="Bacteria"/>
</dbReference>
<dbReference type="InterPro" id="IPR039556">
    <property type="entry name" value="ICL/PEPM"/>
</dbReference>
<evidence type="ECO:0000313" key="4">
    <source>
        <dbReference type="Proteomes" id="UP000003448"/>
    </source>
</evidence>
<dbReference type="PANTHER" id="PTHR42905">
    <property type="entry name" value="PHOSPHOENOLPYRUVATE CARBOXYLASE"/>
    <property type="match status" value="1"/>
</dbReference>